<reference evidence="4 5" key="1">
    <citation type="submission" date="2019-06" db="EMBL/GenBank/DDBJ databases">
        <title>Whole genome shotgun sequence of Streptomyces spinoverrucosus NBRC 14228.</title>
        <authorList>
            <person name="Hosoyama A."/>
            <person name="Uohara A."/>
            <person name="Ohji S."/>
            <person name="Ichikawa N."/>
        </authorList>
    </citation>
    <scope>NUCLEOTIDE SEQUENCE [LARGE SCALE GENOMIC DNA]</scope>
    <source>
        <strain evidence="4 5">NBRC 14228</strain>
    </source>
</reference>
<sequence length="518" mass="55985">MPSYLSPGVYVEEVSSGSKPIEGVGTAVGAFVGFAEKGPVNEPVLVTNWTQFAQRFGEFIEGSYLAHAVYGYFLNGGGSAYIVRVEAPEDVTDVPARAARAQLPAAGDDAAPLLTVTALQPGEAGNRLSVEVTQAGDAADDSFKLVVKRDGQSVESFDNLTLRRGPLNALSVVRRSSQLIALDRPADAVPPSVSAQLAKHVEVSLTDGAGPEVRTTPLNPADFIGSADERTGIASLEAVDDVTMLAVPDLMAAYRRGLLDEDGVKAVQLAVIAHCELMADRVAILDTLPDLTAQQVKTWRTEFTGYDSKYAALYWPWLKVLDPRSGKPEPLPPSGHIAGIWARSDDSRGVHKAPANEAVRGAIALELALTRGEHDQLNPIGINCIRAFPGQGIRVWGARTLSSDPEWRYLNVRRLFNYVEKSILAGTSWVVFEPNEPKLWDSVKRTITMFLRGVWRDGALYGRTPDDAFYVKCDEENNPAESRDQGILTVEVGIAAVKPAEFVVFRISQFADGAALDE</sequence>
<gene>
    <name evidence="4" type="ORF">SSP24_72270</name>
</gene>
<dbReference type="PANTHER" id="PTHR35861:SF1">
    <property type="entry name" value="PHAGE TAIL SHEATH PROTEIN"/>
    <property type="match status" value="1"/>
</dbReference>
<dbReference type="AlphaFoldDB" id="A0A4Y3VRC2"/>
<accession>A0A4Y3VRC2</accession>
<dbReference type="InterPro" id="IPR052042">
    <property type="entry name" value="Tail_sheath_structural"/>
</dbReference>
<evidence type="ECO:0000259" key="3">
    <source>
        <dbReference type="Pfam" id="PF17482"/>
    </source>
</evidence>
<proteinExistence type="inferred from homology"/>
<dbReference type="InterPro" id="IPR020287">
    <property type="entry name" value="Tail_sheath_C"/>
</dbReference>
<dbReference type="Gene3D" id="3.40.50.11780">
    <property type="match status" value="2"/>
</dbReference>
<dbReference type="OrthoDB" id="9767864at2"/>
<feature type="domain" description="Tail sheath protein subtilisin-like" evidence="2">
    <location>
        <begin position="265"/>
        <end position="401"/>
    </location>
</feature>
<dbReference type="RefSeq" id="WP_141314384.1">
    <property type="nucleotide sequence ID" value="NZ_BJND01000075.1"/>
</dbReference>
<dbReference type="Pfam" id="PF17482">
    <property type="entry name" value="Phage_sheath_1C"/>
    <property type="match status" value="1"/>
</dbReference>
<evidence type="ECO:0000313" key="4">
    <source>
        <dbReference type="EMBL" id="GEC09572.1"/>
    </source>
</evidence>
<name>A0A4Y3VRC2_9ACTN</name>
<comment type="similarity">
    <text evidence="1">Belongs to the myoviridae tail sheath protein family.</text>
</comment>
<evidence type="ECO:0000256" key="1">
    <source>
        <dbReference type="ARBA" id="ARBA00008005"/>
    </source>
</evidence>
<dbReference type="InterPro" id="IPR035089">
    <property type="entry name" value="Phage_sheath_subtilisin"/>
</dbReference>
<protein>
    <submittedName>
        <fullName evidence="4">Tail protein</fullName>
    </submittedName>
</protein>
<dbReference type="Pfam" id="PF04984">
    <property type="entry name" value="Phage_sheath_1"/>
    <property type="match status" value="1"/>
</dbReference>
<evidence type="ECO:0000259" key="2">
    <source>
        <dbReference type="Pfam" id="PF04984"/>
    </source>
</evidence>
<dbReference type="Proteomes" id="UP000317881">
    <property type="component" value="Unassembled WGS sequence"/>
</dbReference>
<evidence type="ECO:0000313" key="5">
    <source>
        <dbReference type="Proteomes" id="UP000317881"/>
    </source>
</evidence>
<dbReference type="PANTHER" id="PTHR35861">
    <property type="match status" value="1"/>
</dbReference>
<dbReference type="EMBL" id="BJND01000075">
    <property type="protein sequence ID" value="GEC09572.1"/>
    <property type="molecule type" value="Genomic_DNA"/>
</dbReference>
<organism evidence="4 5">
    <name type="scientific">Streptomyces spinoverrucosus</name>
    <dbReference type="NCBI Taxonomy" id="284043"/>
    <lineage>
        <taxon>Bacteria</taxon>
        <taxon>Bacillati</taxon>
        <taxon>Actinomycetota</taxon>
        <taxon>Actinomycetes</taxon>
        <taxon>Kitasatosporales</taxon>
        <taxon>Streptomycetaceae</taxon>
        <taxon>Streptomyces</taxon>
    </lineage>
</organism>
<keyword evidence="5" id="KW-1185">Reference proteome</keyword>
<feature type="domain" description="Tail sheath protein C-terminal" evidence="3">
    <location>
        <begin position="402"/>
        <end position="508"/>
    </location>
</feature>
<comment type="caution">
    <text evidence="4">The sequence shown here is derived from an EMBL/GenBank/DDBJ whole genome shotgun (WGS) entry which is preliminary data.</text>
</comment>